<dbReference type="RefSeq" id="WP_284078329.1">
    <property type="nucleotide sequence ID" value="NZ_JAVLSM010000007.1"/>
</dbReference>
<dbReference type="PANTHER" id="PTHR32234:SF0">
    <property type="entry name" value="THIOL:DISULFIDE INTERCHANGE PROTEIN DSBD"/>
    <property type="match status" value="1"/>
</dbReference>
<organism evidence="3">
    <name type="scientific">Herbaspirillum huttiense subsp. nephrolepidis</name>
    <dbReference type="NCBI Taxonomy" id="3075126"/>
    <lineage>
        <taxon>Bacteria</taxon>
        <taxon>Pseudomonadati</taxon>
        <taxon>Pseudomonadota</taxon>
        <taxon>Betaproteobacteria</taxon>
        <taxon>Burkholderiales</taxon>
        <taxon>Oxalobacteraceae</taxon>
        <taxon>Herbaspirillum</taxon>
    </lineage>
</organism>
<dbReference type="EMBL" id="JAVRAA010000005">
    <property type="protein sequence ID" value="MDT0337594.1"/>
    <property type="molecule type" value="Genomic_DNA"/>
</dbReference>
<dbReference type="SUPFAM" id="SSF74863">
    <property type="entry name" value="Thiol:disulfide interchange protein DsbD, N-terminal domain (DsbD-alpha)"/>
    <property type="match status" value="1"/>
</dbReference>
<dbReference type="GO" id="GO:0015035">
    <property type="term" value="F:protein-disulfide reductase activity"/>
    <property type="evidence" value="ECO:0007669"/>
    <property type="project" value="TreeGrafter"/>
</dbReference>
<evidence type="ECO:0000313" key="3">
    <source>
        <dbReference type="EMBL" id="MDT0337594.1"/>
    </source>
</evidence>
<dbReference type="GO" id="GO:0045454">
    <property type="term" value="P:cell redox homeostasis"/>
    <property type="evidence" value="ECO:0007669"/>
    <property type="project" value="TreeGrafter"/>
</dbReference>
<dbReference type="InterPro" id="IPR028250">
    <property type="entry name" value="DsbDN"/>
</dbReference>
<evidence type="ECO:0000256" key="1">
    <source>
        <dbReference type="SAM" id="SignalP"/>
    </source>
</evidence>
<accession>A0AAE4K421</accession>
<protein>
    <submittedName>
        <fullName evidence="3">Protein-disulfide reductase DsbD N-terminal domain-containing protein</fullName>
    </submittedName>
</protein>
<dbReference type="Pfam" id="PF11412">
    <property type="entry name" value="DsbD_N"/>
    <property type="match status" value="1"/>
</dbReference>
<dbReference type="InterPro" id="IPR036929">
    <property type="entry name" value="DsbDN_sf"/>
</dbReference>
<feature type="domain" description="Thiol:disulfide interchange protein DsbD N-terminal" evidence="2">
    <location>
        <begin position="36"/>
        <end position="149"/>
    </location>
</feature>
<feature type="signal peptide" evidence="1">
    <location>
        <begin position="1"/>
        <end position="21"/>
    </location>
</feature>
<dbReference type="Gene3D" id="2.60.40.1250">
    <property type="entry name" value="Thiol:disulfide interchange protein DsbD, N-terminal domain"/>
    <property type="match status" value="1"/>
</dbReference>
<name>A0AAE4K421_9BURK</name>
<feature type="chain" id="PRO_5041991604" evidence="1">
    <location>
        <begin position="22"/>
        <end position="150"/>
    </location>
</feature>
<sequence length="150" mass="16083">MKSTNLWAALSFWVLVPFATAEPMSVKPSSVPAVAQAELLPPDAAFSVKAVPGAEGVHLAFHVAAGYYLYQQRISVELASGGERLQLRFPPAQTKSDRFFGEQKVYGQDFTVVALAPSSKRPGKATVHYQGCAGSVGVCYPPQTATIELR</sequence>
<proteinExistence type="predicted"/>
<keyword evidence="1" id="KW-0732">Signal</keyword>
<gene>
    <name evidence="3" type="ORF">RJN63_12190</name>
</gene>
<evidence type="ECO:0000259" key="2">
    <source>
        <dbReference type="Pfam" id="PF11412"/>
    </source>
</evidence>
<reference evidence="3" key="1">
    <citation type="submission" date="2023-02" db="EMBL/GenBank/DDBJ databases">
        <title>Description of Herbaspirillum huttiense subsp. nephrolepsisexaltata and Herbaspirillum huttiense subsp. lycopersicon.</title>
        <authorList>
            <person name="Poudel M."/>
            <person name="Sharma A."/>
            <person name="Goss E."/>
            <person name="Tapia J.H."/>
            <person name="Harmon C.M."/>
            <person name="Jones J.B."/>
        </authorList>
    </citation>
    <scope>NUCLEOTIDE SEQUENCE</scope>
    <source>
        <strain evidence="3">NC40101</strain>
    </source>
</reference>
<dbReference type="PANTHER" id="PTHR32234">
    <property type="entry name" value="THIOL:DISULFIDE INTERCHANGE PROTEIN DSBD"/>
    <property type="match status" value="1"/>
</dbReference>
<dbReference type="AlphaFoldDB" id="A0AAE4K421"/>
<comment type="caution">
    <text evidence="3">The sequence shown here is derived from an EMBL/GenBank/DDBJ whole genome shotgun (WGS) entry which is preliminary data.</text>
</comment>